<reference evidence="7 8" key="3">
    <citation type="journal article" date="2019" name="Nat. Med.">
        <title>A library of human gut bacterial isolates paired with longitudinal multiomics data enables mechanistic microbiome research.</title>
        <authorList>
            <person name="Poyet M."/>
            <person name="Groussin M."/>
            <person name="Gibbons S.M."/>
            <person name="Avila-Pacheco J."/>
            <person name="Jiang X."/>
            <person name="Kearney S.M."/>
            <person name="Perrotta A.R."/>
            <person name="Berdy B."/>
            <person name="Zhao S."/>
            <person name="Lieberman T.D."/>
            <person name="Swanson P.K."/>
            <person name="Smith M."/>
            <person name="Roesemann S."/>
            <person name="Alexander J.E."/>
            <person name="Rich S.A."/>
            <person name="Livny J."/>
            <person name="Vlamakis H."/>
            <person name="Clish C."/>
            <person name="Bullock K."/>
            <person name="Deik A."/>
            <person name="Scott J."/>
            <person name="Pierce K.A."/>
            <person name="Xavier R.J."/>
            <person name="Alm E.J."/>
        </authorList>
    </citation>
    <scope>NUCLEOTIDE SEQUENCE [LARGE SCALE GENOMIC DNA]</scope>
    <source>
        <strain evidence="3 8">BIOML-A4</strain>
        <strain evidence="4 7">BIOML-A7</strain>
    </source>
</reference>
<dbReference type="Proteomes" id="UP000472755">
    <property type="component" value="Unassembled WGS sequence"/>
</dbReference>
<accession>A0A0W7TVC6</accession>
<gene>
    <name evidence="2" type="ORF">ASJ35_00280</name>
    <name evidence="4" type="ORF">GMD52_03375</name>
    <name evidence="3" type="ORF">GMD59_01605</name>
    <name evidence="1" type="ORF">TQ39_00785</name>
</gene>
<reference evidence="2 6" key="2">
    <citation type="submission" date="2015-10" db="EMBL/GenBank/DDBJ databases">
        <title>A novel member of the family Ruminococcaceae isolated from human faeces.</title>
        <authorList>
            <person name="Shkoporov A.N."/>
            <person name="Chaplin A.V."/>
            <person name="Motuzova O.V."/>
            <person name="Kafarskaia L.I."/>
            <person name="Efimov B.A."/>
        </authorList>
    </citation>
    <scope>NUCLEOTIDE SEQUENCE [LARGE SCALE GENOMIC DNA]</scope>
    <source>
        <strain evidence="2 6">668</strain>
    </source>
</reference>
<dbReference type="GeneID" id="42855172"/>
<dbReference type="EMBL" id="WMZR01000003">
    <property type="protein sequence ID" value="MTS50578.1"/>
    <property type="molecule type" value="Genomic_DNA"/>
</dbReference>
<evidence type="ECO:0000313" key="2">
    <source>
        <dbReference type="EMBL" id="KUE77766.1"/>
    </source>
</evidence>
<evidence type="ECO:0000313" key="4">
    <source>
        <dbReference type="EMBL" id="MTS50578.1"/>
    </source>
</evidence>
<dbReference type="Proteomes" id="UP000032483">
    <property type="component" value="Unassembled WGS sequence"/>
</dbReference>
<protein>
    <submittedName>
        <fullName evidence="1">Uncharacterized protein</fullName>
    </submittedName>
</protein>
<comment type="caution">
    <text evidence="1">The sequence shown here is derived from an EMBL/GenBank/DDBJ whole genome shotgun (WGS) entry which is preliminary data.</text>
</comment>
<evidence type="ECO:0000313" key="1">
    <source>
        <dbReference type="EMBL" id="KJF41389.1"/>
    </source>
</evidence>
<accession>A0A0D8J3Q9</accession>
<keyword evidence="5" id="KW-1185">Reference proteome</keyword>
<dbReference type="RefSeq" id="WP_009325741.1">
    <property type="nucleotide sequence ID" value="NZ_CAOJUJ010000002.1"/>
</dbReference>
<dbReference type="EMBL" id="JXXK01000001">
    <property type="protein sequence ID" value="KJF41389.1"/>
    <property type="molecule type" value="Genomic_DNA"/>
</dbReference>
<evidence type="ECO:0000313" key="7">
    <source>
        <dbReference type="Proteomes" id="UP000449193"/>
    </source>
</evidence>
<dbReference type="EMBL" id="WMZU01000001">
    <property type="protein sequence ID" value="MTS25979.1"/>
    <property type="molecule type" value="Genomic_DNA"/>
</dbReference>
<evidence type="ECO:0000313" key="5">
    <source>
        <dbReference type="Proteomes" id="UP000032483"/>
    </source>
</evidence>
<dbReference type="EMBL" id="LMUA01000001">
    <property type="protein sequence ID" value="KUE77766.1"/>
    <property type="molecule type" value="Genomic_DNA"/>
</dbReference>
<evidence type="ECO:0000313" key="3">
    <source>
        <dbReference type="EMBL" id="MTS25979.1"/>
    </source>
</evidence>
<proteinExistence type="predicted"/>
<organism evidence="1 5">
    <name type="scientific">Ruthenibacterium lactatiformans</name>
    <dbReference type="NCBI Taxonomy" id="1550024"/>
    <lineage>
        <taxon>Bacteria</taxon>
        <taxon>Bacillati</taxon>
        <taxon>Bacillota</taxon>
        <taxon>Clostridia</taxon>
        <taxon>Eubacteriales</taxon>
        <taxon>Oscillospiraceae</taxon>
        <taxon>Ruthenibacterium</taxon>
    </lineage>
</organism>
<evidence type="ECO:0000313" key="8">
    <source>
        <dbReference type="Proteomes" id="UP000472755"/>
    </source>
</evidence>
<evidence type="ECO:0000313" key="6">
    <source>
        <dbReference type="Proteomes" id="UP000053433"/>
    </source>
</evidence>
<dbReference type="Proteomes" id="UP000053433">
    <property type="component" value="Unassembled WGS sequence"/>
</dbReference>
<dbReference type="Proteomes" id="UP000449193">
    <property type="component" value="Unassembled WGS sequence"/>
</dbReference>
<dbReference type="AlphaFoldDB" id="A0A0D8J3Q9"/>
<sequence>MIEHNAFCNSEPQEDALCGCVDNYDLTDWNDIEPPDWEGGDAPHQRSCLCNGENGDAYDNRDPDGCRNCCEGESCDGCRDPEMELFIPKASSQQQPESGTQRPIVYNYMENEGSYEEQIIQI</sequence>
<name>A0A0D8J3Q9_9FIRM</name>
<reference evidence="1" key="1">
    <citation type="submission" date="2015-02" db="EMBL/GenBank/DDBJ databases">
        <title>A novel member of the family Ruminococcaceae isolated from human feces.</title>
        <authorList>
            <person name="Shkoporov A.N."/>
            <person name="Chaplin A.V."/>
            <person name="Motuzova O.V."/>
            <person name="Kafarskaia L.I."/>
            <person name="Khokhlova E.V."/>
            <person name="Efimov B.A."/>
        </authorList>
    </citation>
    <scope>NUCLEOTIDE SEQUENCE [LARGE SCALE GENOMIC DNA]</scope>
    <source>
        <strain evidence="1">585-1</strain>
    </source>
</reference>